<organism evidence="2 3">
    <name type="scientific">Microbacterium pullorum</name>
    <dbReference type="NCBI Taxonomy" id="2762236"/>
    <lineage>
        <taxon>Bacteria</taxon>
        <taxon>Bacillati</taxon>
        <taxon>Actinomycetota</taxon>
        <taxon>Actinomycetes</taxon>
        <taxon>Micrococcales</taxon>
        <taxon>Microbacteriaceae</taxon>
        <taxon>Microbacterium</taxon>
    </lineage>
</organism>
<gene>
    <name evidence="2" type="ORF">H9651_13430</name>
</gene>
<dbReference type="RefSeq" id="WP_191719839.1">
    <property type="nucleotide sequence ID" value="NZ_JACSQP010000010.1"/>
</dbReference>
<reference evidence="2 3" key="1">
    <citation type="submission" date="2020-08" db="EMBL/GenBank/DDBJ databases">
        <title>A Genomic Blueprint of the Chicken Gut Microbiome.</title>
        <authorList>
            <person name="Gilroy R."/>
            <person name="Ravi A."/>
            <person name="Getino M."/>
            <person name="Pursley I."/>
            <person name="Horton D.L."/>
            <person name="Alikhan N.-F."/>
            <person name="Baker D."/>
            <person name="Gharbi K."/>
            <person name="Hall N."/>
            <person name="Watson M."/>
            <person name="Adriaenssens E.M."/>
            <person name="Foster-Nyarko E."/>
            <person name="Jarju S."/>
            <person name="Secka A."/>
            <person name="Antonio M."/>
            <person name="Oren A."/>
            <person name="Chaudhuri R."/>
            <person name="La Ragione R.M."/>
            <person name="Hildebrand F."/>
            <person name="Pallen M.J."/>
        </authorList>
    </citation>
    <scope>NUCLEOTIDE SEQUENCE [LARGE SCALE GENOMIC DNA]</scope>
    <source>
        <strain evidence="2 3">Sa4CUA7</strain>
    </source>
</reference>
<comment type="caution">
    <text evidence="2">The sequence shown here is derived from an EMBL/GenBank/DDBJ whole genome shotgun (WGS) entry which is preliminary data.</text>
</comment>
<evidence type="ECO:0000259" key="1">
    <source>
        <dbReference type="Pfam" id="PF20283"/>
    </source>
</evidence>
<dbReference type="EMBL" id="JACSQP010000010">
    <property type="protein sequence ID" value="MBD7958642.1"/>
    <property type="molecule type" value="Genomic_DNA"/>
</dbReference>
<sequence>MDLPDGSSTILRLVTTRSVPAGGDLSGLTETRRNAAAALAAIDAAAISSTNQTSAPWRARYIDLDYRQRQLLISRIVLDDATPHAGDIDGALVRTFRYAIPPGRQDVFIDQLLGRWAFLAVSLLDRSLDAVSGVDLIATVADIADQLRPDSLPIDPALPDKFDQHQAAEYHERRFVHQLRWIALDDTRLWKAIRDYHRSYAQRSYWLRHQLVSEIELDRFAFRLRDEWETVFDRKVAQMRRQGRGDSAIVGQEILEDLAQQSRARIRDRFEESWFSRGFFHAMADGELGIEDDPIGWHPDFVDKLEELLSDAA</sequence>
<feature type="domain" description="ABC-three component systems C-terminal" evidence="1">
    <location>
        <begin position="175"/>
        <end position="304"/>
    </location>
</feature>
<name>A0ABR8S585_9MICO</name>
<evidence type="ECO:0000313" key="2">
    <source>
        <dbReference type="EMBL" id="MBD7958642.1"/>
    </source>
</evidence>
<dbReference type="InterPro" id="IPR046913">
    <property type="entry name" value="ABC-3C_CTD7"/>
</dbReference>
<keyword evidence="3" id="KW-1185">Reference proteome</keyword>
<dbReference type="Pfam" id="PF20283">
    <property type="entry name" value="CTD7"/>
    <property type="match status" value="1"/>
</dbReference>
<dbReference type="Proteomes" id="UP000648352">
    <property type="component" value="Unassembled WGS sequence"/>
</dbReference>
<accession>A0ABR8S585</accession>
<proteinExistence type="predicted"/>
<evidence type="ECO:0000313" key="3">
    <source>
        <dbReference type="Proteomes" id="UP000648352"/>
    </source>
</evidence>
<protein>
    <recommendedName>
        <fullName evidence="1">ABC-three component systems C-terminal domain-containing protein</fullName>
    </recommendedName>
</protein>